<sequence length="151" mass="17435">MASTSTCAVCSSFLNGITTTTNLPRGHVRTMEMSYRGLQGHCSPSFCNSWYARRAEHLCHRQHRDLQHIRSVKLISGWDDTNKPSLFGFCGWGEDFQIHDHLARRPCYDCYARNYNEAVTYWELGNARAALNVKRRHDIPALNQHSLYRTT</sequence>
<protein>
    <submittedName>
        <fullName evidence="1">Uncharacterized protein</fullName>
    </submittedName>
</protein>
<dbReference type="GeneID" id="93579576"/>
<name>A0A1L9UKS6_ASPBC</name>
<proteinExistence type="predicted"/>
<dbReference type="AlphaFoldDB" id="A0A1L9UKS6"/>
<dbReference type="EMBL" id="KV878683">
    <property type="protein sequence ID" value="OJJ72323.1"/>
    <property type="molecule type" value="Genomic_DNA"/>
</dbReference>
<dbReference type="RefSeq" id="XP_067479571.1">
    <property type="nucleotide sequence ID" value="XM_067627088.1"/>
</dbReference>
<dbReference type="Proteomes" id="UP000184499">
    <property type="component" value="Unassembled WGS sequence"/>
</dbReference>
<gene>
    <name evidence="1" type="ORF">ASPBRDRAFT_535538</name>
</gene>
<organism evidence="1 2">
    <name type="scientific">Aspergillus brasiliensis (strain CBS 101740 / IMI 381727 / IBT 21946)</name>
    <dbReference type="NCBI Taxonomy" id="767769"/>
    <lineage>
        <taxon>Eukaryota</taxon>
        <taxon>Fungi</taxon>
        <taxon>Dikarya</taxon>
        <taxon>Ascomycota</taxon>
        <taxon>Pezizomycotina</taxon>
        <taxon>Eurotiomycetes</taxon>
        <taxon>Eurotiomycetidae</taxon>
        <taxon>Eurotiales</taxon>
        <taxon>Aspergillaceae</taxon>
        <taxon>Aspergillus</taxon>
        <taxon>Aspergillus subgen. Circumdati</taxon>
    </lineage>
</organism>
<accession>A0A1L9UKS6</accession>
<evidence type="ECO:0000313" key="2">
    <source>
        <dbReference type="Proteomes" id="UP000184499"/>
    </source>
</evidence>
<evidence type="ECO:0000313" key="1">
    <source>
        <dbReference type="EMBL" id="OJJ72323.1"/>
    </source>
</evidence>
<reference evidence="2" key="1">
    <citation type="journal article" date="2017" name="Genome Biol.">
        <title>Comparative genomics reveals high biological diversity and specific adaptations in the industrially and medically important fungal genus Aspergillus.</title>
        <authorList>
            <person name="de Vries R.P."/>
            <person name="Riley R."/>
            <person name="Wiebenga A."/>
            <person name="Aguilar-Osorio G."/>
            <person name="Amillis S."/>
            <person name="Uchima C.A."/>
            <person name="Anderluh G."/>
            <person name="Asadollahi M."/>
            <person name="Askin M."/>
            <person name="Barry K."/>
            <person name="Battaglia E."/>
            <person name="Bayram O."/>
            <person name="Benocci T."/>
            <person name="Braus-Stromeyer S.A."/>
            <person name="Caldana C."/>
            <person name="Canovas D."/>
            <person name="Cerqueira G.C."/>
            <person name="Chen F."/>
            <person name="Chen W."/>
            <person name="Choi C."/>
            <person name="Clum A."/>
            <person name="Dos Santos R.A."/>
            <person name="Damasio A.R."/>
            <person name="Diallinas G."/>
            <person name="Emri T."/>
            <person name="Fekete E."/>
            <person name="Flipphi M."/>
            <person name="Freyberg S."/>
            <person name="Gallo A."/>
            <person name="Gournas C."/>
            <person name="Habgood R."/>
            <person name="Hainaut M."/>
            <person name="Harispe M.L."/>
            <person name="Henrissat B."/>
            <person name="Hilden K.S."/>
            <person name="Hope R."/>
            <person name="Hossain A."/>
            <person name="Karabika E."/>
            <person name="Karaffa L."/>
            <person name="Karanyi Z."/>
            <person name="Krasevec N."/>
            <person name="Kuo A."/>
            <person name="Kusch H."/>
            <person name="LaButti K."/>
            <person name="Lagendijk E.L."/>
            <person name="Lapidus A."/>
            <person name="Levasseur A."/>
            <person name="Lindquist E."/>
            <person name="Lipzen A."/>
            <person name="Logrieco A.F."/>
            <person name="MacCabe A."/>
            <person name="Maekelae M.R."/>
            <person name="Malavazi I."/>
            <person name="Melin P."/>
            <person name="Meyer V."/>
            <person name="Mielnichuk N."/>
            <person name="Miskei M."/>
            <person name="Molnar A.P."/>
            <person name="Mule G."/>
            <person name="Ngan C.Y."/>
            <person name="Orejas M."/>
            <person name="Orosz E."/>
            <person name="Ouedraogo J.P."/>
            <person name="Overkamp K.M."/>
            <person name="Park H.-S."/>
            <person name="Perrone G."/>
            <person name="Piumi F."/>
            <person name="Punt P.J."/>
            <person name="Ram A.F."/>
            <person name="Ramon A."/>
            <person name="Rauscher S."/>
            <person name="Record E."/>
            <person name="Riano-Pachon D.M."/>
            <person name="Robert V."/>
            <person name="Roehrig J."/>
            <person name="Ruller R."/>
            <person name="Salamov A."/>
            <person name="Salih N.S."/>
            <person name="Samson R.A."/>
            <person name="Sandor E."/>
            <person name="Sanguinetti M."/>
            <person name="Schuetze T."/>
            <person name="Sepcic K."/>
            <person name="Shelest E."/>
            <person name="Sherlock G."/>
            <person name="Sophianopoulou V."/>
            <person name="Squina F.M."/>
            <person name="Sun H."/>
            <person name="Susca A."/>
            <person name="Todd R.B."/>
            <person name="Tsang A."/>
            <person name="Unkles S.E."/>
            <person name="van de Wiele N."/>
            <person name="van Rossen-Uffink D."/>
            <person name="Oliveira J.V."/>
            <person name="Vesth T.C."/>
            <person name="Visser J."/>
            <person name="Yu J.-H."/>
            <person name="Zhou M."/>
            <person name="Andersen M.R."/>
            <person name="Archer D.B."/>
            <person name="Baker S.E."/>
            <person name="Benoit I."/>
            <person name="Brakhage A.A."/>
            <person name="Braus G.H."/>
            <person name="Fischer R."/>
            <person name="Frisvad J.C."/>
            <person name="Goldman G.H."/>
            <person name="Houbraken J."/>
            <person name="Oakley B."/>
            <person name="Pocsi I."/>
            <person name="Scazzocchio C."/>
            <person name="Seiboth B."/>
            <person name="vanKuyk P.A."/>
            <person name="Wortman J."/>
            <person name="Dyer P.S."/>
            <person name="Grigoriev I.V."/>
        </authorList>
    </citation>
    <scope>NUCLEOTIDE SEQUENCE [LARGE SCALE GENOMIC DNA]</scope>
    <source>
        <strain evidence="2">CBS 101740 / IMI 381727 / IBT 21946</strain>
    </source>
</reference>
<dbReference type="VEuPathDB" id="FungiDB:ASPBRDRAFT_535538"/>
<keyword evidence="2" id="KW-1185">Reference proteome</keyword>